<comment type="caution">
    <text evidence="2">The sequence shown here is derived from an EMBL/GenBank/DDBJ whole genome shotgun (WGS) entry which is preliminary data.</text>
</comment>
<dbReference type="Proteomes" id="UP000634136">
    <property type="component" value="Unassembled WGS sequence"/>
</dbReference>
<dbReference type="EMBL" id="JAAIUW010000012">
    <property type="protein sequence ID" value="KAF7807786.1"/>
    <property type="molecule type" value="Genomic_DNA"/>
</dbReference>
<evidence type="ECO:0000313" key="3">
    <source>
        <dbReference type="Proteomes" id="UP000634136"/>
    </source>
</evidence>
<feature type="region of interest" description="Disordered" evidence="1">
    <location>
        <begin position="19"/>
        <end position="116"/>
    </location>
</feature>
<gene>
    <name evidence="2" type="ORF">G2W53_039947</name>
</gene>
<proteinExistence type="predicted"/>
<keyword evidence="3" id="KW-1185">Reference proteome</keyword>
<dbReference type="OrthoDB" id="1436341at2759"/>
<dbReference type="AlphaFoldDB" id="A0A834W6K4"/>
<sequence>MGMTSSDLSRLSPNIITLSRASPFKKGGLGESPRNGHPTKRTPQEWITLRRDNIYRRNGPLPSNGSLSPRPRPTVARLAPQYPSSHKGWRIGGVTGEWSSDKANTSRKENPSKGQHITKGRAVAIKWQPITATTANNREASLSVPIIPQRMDHFDSAYAREILPRKKVDPWVIDFGWTATHDDPSRRPAKIWPRASRIALKLLGRDHFDSAYAREILPRKKVDPWVIDFGWTATDGYPSHRPSKIWPRASRITLKLLGRDHFDSAYAREILPRKVSDPWVIDFGWTATDGDPSGRPSKIWPRASRIALKLLGDHFDSAYAREILPRKKVDPWVIDFGWTAIHVVDHRATDSDGLETSWEASLCHRLHFDPSHARFIFTRHMHVGFGRDHDALIYALHRPYGMSSLTGRDLTWDADIFCAIICIPLTPPLATRIIPSFAHAAHVDDWYALTYSTGVFTLSKLNDRVTCGTCAPLTRNLGSARATAETYRDVALGAKLVTYNRVPVCPLRCARFASGREKTCPSDRSDTWDLEEGRIEATRAESQWIVAARPLCHLQYPVAYLSRLQRILPAARWEFVQGVPCGSSAARGSPTTRAFGGRGPYCWSANGRRANASLLARILT</sequence>
<accession>A0A834W6K4</accession>
<protein>
    <submittedName>
        <fullName evidence="2">Pentatricopeptide repeat-containing protein</fullName>
    </submittedName>
</protein>
<evidence type="ECO:0000256" key="1">
    <source>
        <dbReference type="SAM" id="MobiDB-lite"/>
    </source>
</evidence>
<reference evidence="2" key="1">
    <citation type="submission" date="2020-09" db="EMBL/GenBank/DDBJ databases">
        <title>Genome-Enabled Discovery of Anthraquinone Biosynthesis in Senna tora.</title>
        <authorList>
            <person name="Kang S.-H."/>
            <person name="Pandey R.P."/>
            <person name="Lee C.-M."/>
            <person name="Sim J.-S."/>
            <person name="Jeong J.-T."/>
            <person name="Choi B.-S."/>
            <person name="Jung M."/>
            <person name="Ginzburg D."/>
            <person name="Zhao K."/>
            <person name="Won S.Y."/>
            <person name="Oh T.-J."/>
            <person name="Yu Y."/>
            <person name="Kim N.-H."/>
            <person name="Lee O.R."/>
            <person name="Lee T.-H."/>
            <person name="Bashyal P."/>
            <person name="Kim T.-S."/>
            <person name="Lee W.-H."/>
            <person name="Kawkins C."/>
            <person name="Kim C.-K."/>
            <person name="Kim J.S."/>
            <person name="Ahn B.O."/>
            <person name="Rhee S.Y."/>
            <person name="Sohng J.K."/>
        </authorList>
    </citation>
    <scope>NUCLEOTIDE SEQUENCE</scope>
    <source>
        <tissue evidence="2">Leaf</tissue>
    </source>
</reference>
<name>A0A834W6K4_9FABA</name>
<organism evidence="2 3">
    <name type="scientific">Senna tora</name>
    <dbReference type="NCBI Taxonomy" id="362788"/>
    <lineage>
        <taxon>Eukaryota</taxon>
        <taxon>Viridiplantae</taxon>
        <taxon>Streptophyta</taxon>
        <taxon>Embryophyta</taxon>
        <taxon>Tracheophyta</taxon>
        <taxon>Spermatophyta</taxon>
        <taxon>Magnoliopsida</taxon>
        <taxon>eudicotyledons</taxon>
        <taxon>Gunneridae</taxon>
        <taxon>Pentapetalae</taxon>
        <taxon>rosids</taxon>
        <taxon>fabids</taxon>
        <taxon>Fabales</taxon>
        <taxon>Fabaceae</taxon>
        <taxon>Caesalpinioideae</taxon>
        <taxon>Cassia clade</taxon>
        <taxon>Senna</taxon>
    </lineage>
</organism>
<evidence type="ECO:0000313" key="2">
    <source>
        <dbReference type="EMBL" id="KAF7807786.1"/>
    </source>
</evidence>